<dbReference type="Proteomes" id="UP000235584">
    <property type="component" value="Chromosome"/>
</dbReference>
<sequence>MKTIISSLLFSILFSLPALSAVTGSSLLQGKVSSRVSIEVFPETIAGALDLSTTQTDLKVASYREKSNAILSGYRVRISSANLGKLKRVEGAEVFAYSLKYDGTTLNLSTSSGTTYERWHIFPVSLLRNLTISYTGKPAEQMVTGTYTDTITFEIAAR</sequence>
<protein>
    <submittedName>
        <fullName evidence="1">Uncharacterized protein</fullName>
    </submittedName>
</protein>
<dbReference type="AlphaFoldDB" id="A0A2K9NVS6"/>
<dbReference type="OrthoDB" id="5294280at2"/>
<dbReference type="RefSeq" id="WP_102244897.1">
    <property type="nucleotide sequence ID" value="NZ_CP025704.1"/>
</dbReference>
<dbReference type="EMBL" id="CP025704">
    <property type="protein sequence ID" value="AUN99606.1"/>
    <property type="molecule type" value="Genomic_DNA"/>
</dbReference>
<reference evidence="1 2" key="1">
    <citation type="submission" date="2018-01" db="EMBL/GenBank/DDBJ databases">
        <title>Complete genome sequence of Bacteriovorax stolpii DSM12778.</title>
        <authorList>
            <person name="Tang B."/>
            <person name="Chang J."/>
        </authorList>
    </citation>
    <scope>NUCLEOTIDE SEQUENCE [LARGE SCALE GENOMIC DNA]</scope>
    <source>
        <strain evidence="1 2">DSM 12778</strain>
    </source>
</reference>
<organism evidence="1 2">
    <name type="scientific">Bacteriovorax stolpii</name>
    <name type="common">Bdellovibrio stolpii</name>
    <dbReference type="NCBI Taxonomy" id="960"/>
    <lineage>
        <taxon>Bacteria</taxon>
        <taxon>Pseudomonadati</taxon>
        <taxon>Bdellovibrionota</taxon>
        <taxon>Bacteriovoracia</taxon>
        <taxon>Bacteriovoracales</taxon>
        <taxon>Bacteriovoracaceae</taxon>
        <taxon>Bacteriovorax</taxon>
    </lineage>
</organism>
<evidence type="ECO:0000313" key="2">
    <source>
        <dbReference type="Proteomes" id="UP000235584"/>
    </source>
</evidence>
<evidence type="ECO:0000313" key="1">
    <source>
        <dbReference type="EMBL" id="AUN99606.1"/>
    </source>
</evidence>
<gene>
    <name evidence="1" type="ORF">C0V70_16125</name>
</gene>
<name>A0A2K9NVS6_BACTC</name>
<proteinExistence type="predicted"/>
<accession>A0A2K9NVS6</accession>
<keyword evidence="2" id="KW-1185">Reference proteome</keyword>
<dbReference type="KEGG" id="bsto:C0V70_16125"/>